<evidence type="ECO:0000313" key="3">
    <source>
        <dbReference type="EMBL" id="MDH6284100.1"/>
    </source>
</evidence>
<sequence length="239" mass="24860">MSQPPSFEKWPHSAAGPTDHYRLPDEQPTTAFDRPEDLVDSYPPSTAQQFQSPAASPVHPLGPAQAAPGYPVQSVNYIPVPPQRNSNAAMWVVVAILAVVLLGLVGYVWVWPQIVNNEASQATTSTSTVVVTTHAAPAGEQGSGPVPAGGAPESVPGYSTRCASVFPSASFGSSAVGSSVTSCEFAEEVRSAYLRQPVRNGTVTISAFSPVTGRSYAMTCSGNAVVTCTGGNDAVVYVY</sequence>
<evidence type="ECO:0000256" key="1">
    <source>
        <dbReference type="SAM" id="MobiDB-lite"/>
    </source>
</evidence>
<feature type="compositionally biased region" description="Polar residues" evidence="1">
    <location>
        <begin position="43"/>
        <end position="54"/>
    </location>
</feature>
<dbReference type="Proteomes" id="UP001160334">
    <property type="component" value="Unassembled WGS sequence"/>
</dbReference>
<accession>A0ABT6MIG2</accession>
<proteinExistence type="predicted"/>
<keyword evidence="2" id="KW-1133">Transmembrane helix</keyword>
<feature type="region of interest" description="Disordered" evidence="1">
    <location>
        <begin position="1"/>
        <end position="62"/>
    </location>
</feature>
<keyword evidence="2" id="KW-0812">Transmembrane</keyword>
<keyword evidence="4" id="KW-1185">Reference proteome</keyword>
<organism evidence="3 4">
    <name type="scientific">Prescottella agglutinans</name>
    <dbReference type="NCBI Taxonomy" id="1644129"/>
    <lineage>
        <taxon>Bacteria</taxon>
        <taxon>Bacillati</taxon>
        <taxon>Actinomycetota</taxon>
        <taxon>Actinomycetes</taxon>
        <taxon>Mycobacteriales</taxon>
        <taxon>Nocardiaceae</taxon>
        <taxon>Prescottella</taxon>
    </lineage>
</organism>
<evidence type="ECO:0000313" key="4">
    <source>
        <dbReference type="Proteomes" id="UP001160334"/>
    </source>
</evidence>
<protein>
    <recommendedName>
        <fullName evidence="5">Serine/threonine protein kinase</fullName>
    </recommendedName>
</protein>
<gene>
    <name evidence="3" type="ORF">M2280_005352</name>
</gene>
<comment type="caution">
    <text evidence="3">The sequence shown here is derived from an EMBL/GenBank/DDBJ whole genome shotgun (WGS) entry which is preliminary data.</text>
</comment>
<feature type="transmembrane region" description="Helical" evidence="2">
    <location>
        <begin position="88"/>
        <end position="111"/>
    </location>
</feature>
<reference evidence="3 4" key="1">
    <citation type="submission" date="2023-04" db="EMBL/GenBank/DDBJ databases">
        <title>Forest soil microbial communities from Buena Vista Peninsula, Colon Province, Panama.</title>
        <authorList>
            <person name="Bouskill N."/>
        </authorList>
    </citation>
    <scope>NUCLEOTIDE SEQUENCE [LARGE SCALE GENOMIC DNA]</scope>
    <source>
        <strain evidence="3 4">CFH S0262</strain>
    </source>
</reference>
<dbReference type="EMBL" id="JARXVC010000018">
    <property type="protein sequence ID" value="MDH6284100.1"/>
    <property type="molecule type" value="Genomic_DNA"/>
</dbReference>
<evidence type="ECO:0008006" key="5">
    <source>
        <dbReference type="Google" id="ProtNLM"/>
    </source>
</evidence>
<keyword evidence="2" id="KW-0472">Membrane</keyword>
<name>A0ABT6MIG2_9NOCA</name>
<evidence type="ECO:0000256" key="2">
    <source>
        <dbReference type="SAM" id="Phobius"/>
    </source>
</evidence>